<evidence type="ECO:0000259" key="7">
    <source>
        <dbReference type="PROSITE" id="PS50940"/>
    </source>
</evidence>
<feature type="compositionally biased region" description="Low complexity" evidence="6">
    <location>
        <begin position="157"/>
        <end position="171"/>
    </location>
</feature>
<keyword evidence="3" id="KW-0677">Repeat</keyword>
<evidence type="ECO:0000256" key="6">
    <source>
        <dbReference type="SAM" id="MobiDB-lite"/>
    </source>
</evidence>
<keyword evidence="2" id="KW-0732">Signal</keyword>
<dbReference type="GO" id="GO:0008061">
    <property type="term" value="F:chitin binding"/>
    <property type="evidence" value="ECO:0007669"/>
    <property type="project" value="UniProtKB-KW"/>
</dbReference>
<evidence type="ECO:0000256" key="3">
    <source>
        <dbReference type="ARBA" id="ARBA00022737"/>
    </source>
</evidence>
<keyword evidence="4" id="KW-1015">Disulfide bond</keyword>
<dbReference type="EnsemblMetazoa" id="MDOA000494-RB">
    <property type="protein sequence ID" value="MDOA000494-PB"/>
    <property type="gene ID" value="MDOA000494"/>
</dbReference>
<dbReference type="PANTHER" id="PTHR23301:SF106">
    <property type="entry name" value="CHITIN-BINDING TYPE-2 DOMAIN-CONTAINING PROTEIN-RELATED"/>
    <property type="match status" value="1"/>
</dbReference>
<dbReference type="PROSITE" id="PS50940">
    <property type="entry name" value="CHIT_BIND_II"/>
    <property type="match status" value="2"/>
</dbReference>
<dbReference type="AlphaFoldDB" id="A0A1I8M268"/>
<evidence type="ECO:0000256" key="5">
    <source>
        <dbReference type="ARBA" id="ARBA00023180"/>
    </source>
</evidence>
<dbReference type="PANTHER" id="PTHR23301">
    <property type="entry name" value="CHITIN BINDING PERITROPHIN-A"/>
    <property type="match status" value="1"/>
</dbReference>
<dbReference type="InterPro" id="IPR051940">
    <property type="entry name" value="Chitin_bind-dev_reg"/>
</dbReference>
<protein>
    <recommendedName>
        <fullName evidence="7">Chitin-binding type-2 domain-containing protein</fullName>
    </recommendedName>
</protein>
<accession>A0A1I8M268</accession>
<evidence type="ECO:0000256" key="4">
    <source>
        <dbReference type="ARBA" id="ARBA00023157"/>
    </source>
</evidence>
<feature type="compositionally biased region" description="Low complexity" evidence="6">
    <location>
        <begin position="192"/>
        <end position="213"/>
    </location>
</feature>
<feature type="domain" description="Chitin-binding type-2" evidence="7">
    <location>
        <begin position="332"/>
        <end position="390"/>
    </location>
</feature>
<dbReference type="SMART" id="SM00494">
    <property type="entry name" value="ChtBD2"/>
    <property type="match status" value="2"/>
</dbReference>
<proteinExistence type="predicted"/>
<reference evidence="8" key="1">
    <citation type="submission" date="2020-05" db="UniProtKB">
        <authorList>
            <consortium name="EnsemblMetazoa"/>
        </authorList>
    </citation>
    <scope>IDENTIFICATION</scope>
    <source>
        <strain evidence="8">Aabys</strain>
    </source>
</reference>
<keyword evidence="5" id="KW-0325">Glycoprotein</keyword>
<keyword evidence="1" id="KW-0147">Chitin-binding</keyword>
<dbReference type="InterPro" id="IPR036508">
    <property type="entry name" value="Chitin-bd_dom_sf"/>
</dbReference>
<dbReference type="VEuPathDB" id="VectorBase:MDOMA2_010616"/>
<feature type="compositionally biased region" description="Gly residues" evidence="6">
    <location>
        <begin position="214"/>
        <end position="271"/>
    </location>
</feature>
<evidence type="ECO:0000256" key="1">
    <source>
        <dbReference type="ARBA" id="ARBA00022669"/>
    </source>
</evidence>
<dbReference type="GO" id="GO:0005576">
    <property type="term" value="C:extracellular region"/>
    <property type="evidence" value="ECO:0007669"/>
    <property type="project" value="InterPro"/>
</dbReference>
<dbReference type="InterPro" id="IPR002557">
    <property type="entry name" value="Chitin-bd_dom"/>
</dbReference>
<name>A0A1I8M268_MUSDO</name>
<feature type="region of interest" description="Disordered" evidence="6">
    <location>
        <begin position="192"/>
        <end position="271"/>
    </location>
</feature>
<feature type="region of interest" description="Disordered" evidence="6">
    <location>
        <begin position="147"/>
        <end position="171"/>
    </location>
</feature>
<dbReference type="STRING" id="7370.A0A1I8M268"/>
<sequence>MKVYYLLVFATIVGPQLIGGHSPVFGLNYPVKRSPVDCSSCEDGELVADRSSCSSYYLCVGGQALRQTCGPGLLFDSRTRSCNLDYLVDCPVNRYQGYNDNDCKPHVIDYIWPFGSRYEEYNKYIHRRPPVVVPEYRPHVIRPNPYVTPSNRVNDETTTCAPTTVTTTNAPRTVTTTNAPRAVTTTTVTTTCAPTTAPTSCAPTSATTPCNSSGGSGSGGGSGNGSGSGSGSGGSGSGGSGNGGSGSGCSGGSGSGGSGSGGSGSGGSGNGNGGSGNGSGCNGIVTQPPPTTTCSTTTTCPTTTQSSSDSGNYNGNGGRNNANVRLNYLMSYNDCASLADNTILLDLKHCRRYYVCTNRRAKRVRCSIGQWYDKDAHSCRPRAEVTNCVANKN</sequence>
<dbReference type="VEuPathDB" id="VectorBase:MDOA000494"/>
<organism evidence="8">
    <name type="scientific">Musca domestica</name>
    <name type="common">House fly</name>
    <dbReference type="NCBI Taxonomy" id="7370"/>
    <lineage>
        <taxon>Eukaryota</taxon>
        <taxon>Metazoa</taxon>
        <taxon>Ecdysozoa</taxon>
        <taxon>Arthropoda</taxon>
        <taxon>Hexapoda</taxon>
        <taxon>Insecta</taxon>
        <taxon>Pterygota</taxon>
        <taxon>Neoptera</taxon>
        <taxon>Endopterygota</taxon>
        <taxon>Diptera</taxon>
        <taxon>Brachycera</taxon>
        <taxon>Muscomorpha</taxon>
        <taxon>Muscoidea</taxon>
        <taxon>Muscidae</taxon>
        <taxon>Musca</taxon>
    </lineage>
</organism>
<feature type="domain" description="Chitin-binding type-2" evidence="7">
    <location>
        <begin position="35"/>
        <end position="92"/>
    </location>
</feature>
<feature type="region of interest" description="Disordered" evidence="6">
    <location>
        <begin position="292"/>
        <end position="316"/>
    </location>
</feature>
<evidence type="ECO:0000256" key="2">
    <source>
        <dbReference type="ARBA" id="ARBA00022729"/>
    </source>
</evidence>
<dbReference type="Pfam" id="PF01607">
    <property type="entry name" value="CBM_14"/>
    <property type="match status" value="2"/>
</dbReference>
<dbReference type="Gene3D" id="2.170.140.10">
    <property type="entry name" value="Chitin binding domain"/>
    <property type="match status" value="2"/>
</dbReference>
<dbReference type="SUPFAM" id="SSF57625">
    <property type="entry name" value="Invertebrate chitin-binding proteins"/>
    <property type="match status" value="2"/>
</dbReference>
<dbReference type="VEuPathDB" id="VectorBase:MDOMA2_019582"/>
<evidence type="ECO:0000313" key="8">
    <source>
        <dbReference type="EnsemblMetazoa" id="MDOA000494-PB"/>
    </source>
</evidence>